<name>A0A372MGC8_9SPIR</name>
<dbReference type="Pfam" id="PF00528">
    <property type="entry name" value="BPD_transp_1"/>
    <property type="match status" value="1"/>
</dbReference>
<protein>
    <submittedName>
        <fullName evidence="9">Carbohydrate ABC transporter permease</fullName>
    </submittedName>
</protein>
<evidence type="ECO:0000256" key="5">
    <source>
        <dbReference type="ARBA" id="ARBA00022989"/>
    </source>
</evidence>
<dbReference type="Proteomes" id="UP000264002">
    <property type="component" value="Unassembled WGS sequence"/>
</dbReference>
<dbReference type="GO" id="GO:0055085">
    <property type="term" value="P:transmembrane transport"/>
    <property type="evidence" value="ECO:0007669"/>
    <property type="project" value="InterPro"/>
</dbReference>
<evidence type="ECO:0000256" key="1">
    <source>
        <dbReference type="ARBA" id="ARBA00004651"/>
    </source>
</evidence>
<evidence type="ECO:0000256" key="2">
    <source>
        <dbReference type="ARBA" id="ARBA00022448"/>
    </source>
</evidence>
<dbReference type="EMBL" id="QUWK01000007">
    <property type="protein sequence ID" value="RFU94794.1"/>
    <property type="molecule type" value="Genomic_DNA"/>
</dbReference>
<evidence type="ECO:0000256" key="3">
    <source>
        <dbReference type="ARBA" id="ARBA00022475"/>
    </source>
</evidence>
<evidence type="ECO:0000256" key="6">
    <source>
        <dbReference type="ARBA" id="ARBA00023136"/>
    </source>
</evidence>
<proteinExistence type="inferred from homology"/>
<organism evidence="9 10">
    <name type="scientific">Sphaerochaeta halotolerans</name>
    <dbReference type="NCBI Taxonomy" id="2293840"/>
    <lineage>
        <taxon>Bacteria</taxon>
        <taxon>Pseudomonadati</taxon>
        <taxon>Spirochaetota</taxon>
        <taxon>Spirochaetia</taxon>
        <taxon>Spirochaetales</taxon>
        <taxon>Sphaerochaetaceae</taxon>
        <taxon>Sphaerochaeta</taxon>
    </lineage>
</organism>
<comment type="similarity">
    <text evidence="7">Belongs to the binding-protein-dependent transport system permease family.</text>
</comment>
<comment type="caution">
    <text evidence="9">The sequence shown here is derived from an EMBL/GenBank/DDBJ whole genome shotgun (WGS) entry which is preliminary data.</text>
</comment>
<gene>
    <name evidence="9" type="ORF">DYP60_08045</name>
</gene>
<dbReference type="SUPFAM" id="SSF161098">
    <property type="entry name" value="MetI-like"/>
    <property type="match status" value="1"/>
</dbReference>
<dbReference type="PANTHER" id="PTHR43744">
    <property type="entry name" value="ABC TRANSPORTER PERMEASE PROTEIN MG189-RELATED-RELATED"/>
    <property type="match status" value="1"/>
</dbReference>
<keyword evidence="3" id="KW-1003">Cell membrane</keyword>
<keyword evidence="6 7" id="KW-0472">Membrane</keyword>
<evidence type="ECO:0000256" key="4">
    <source>
        <dbReference type="ARBA" id="ARBA00022692"/>
    </source>
</evidence>
<feature type="domain" description="ABC transmembrane type-1" evidence="8">
    <location>
        <begin position="76"/>
        <end position="267"/>
    </location>
</feature>
<dbReference type="PANTHER" id="PTHR43744:SF6">
    <property type="entry name" value="ABC TRANSPORTER PERMEASE PROTEIN YESQ-RELATED"/>
    <property type="match status" value="1"/>
</dbReference>
<evidence type="ECO:0000259" key="8">
    <source>
        <dbReference type="PROSITE" id="PS50928"/>
    </source>
</evidence>
<evidence type="ECO:0000313" key="9">
    <source>
        <dbReference type="EMBL" id="RFU94794.1"/>
    </source>
</evidence>
<reference evidence="9 10" key="2">
    <citation type="submission" date="2018-09" db="EMBL/GenBank/DDBJ databases">
        <title>Genome of Sphaerochaeta halotolerans strain 4-11.</title>
        <authorList>
            <person name="Nazina T.N."/>
            <person name="Sokolova D.S."/>
        </authorList>
    </citation>
    <scope>NUCLEOTIDE SEQUENCE [LARGE SCALE GENOMIC DNA]</scope>
    <source>
        <strain evidence="9 10">4-11</strain>
    </source>
</reference>
<dbReference type="InterPro" id="IPR000515">
    <property type="entry name" value="MetI-like"/>
</dbReference>
<keyword evidence="2 7" id="KW-0813">Transport</keyword>
<accession>A0A372MGC8</accession>
<dbReference type="InterPro" id="IPR035906">
    <property type="entry name" value="MetI-like_sf"/>
</dbReference>
<feature type="transmembrane region" description="Helical" evidence="7">
    <location>
        <begin position="111"/>
        <end position="135"/>
    </location>
</feature>
<reference evidence="10" key="1">
    <citation type="submission" date="2018-08" db="EMBL/GenBank/DDBJ databases">
        <authorList>
            <person name="Grouzdev D.S."/>
            <person name="Krutkina M.S."/>
        </authorList>
    </citation>
    <scope>NUCLEOTIDE SEQUENCE [LARGE SCALE GENOMIC DNA]</scope>
    <source>
        <strain evidence="10">4-11</strain>
    </source>
</reference>
<feature type="transmembrane region" description="Helical" evidence="7">
    <location>
        <begin position="147"/>
        <end position="166"/>
    </location>
</feature>
<feature type="transmembrane region" description="Helical" evidence="7">
    <location>
        <begin position="187"/>
        <end position="210"/>
    </location>
</feature>
<dbReference type="RefSeq" id="WP_117330490.1">
    <property type="nucleotide sequence ID" value="NZ_QUWK01000007.1"/>
</dbReference>
<dbReference type="CDD" id="cd06261">
    <property type="entry name" value="TM_PBP2"/>
    <property type="match status" value="1"/>
</dbReference>
<dbReference type="AlphaFoldDB" id="A0A372MGC8"/>
<keyword evidence="4 7" id="KW-0812">Transmembrane</keyword>
<dbReference type="PROSITE" id="PS50928">
    <property type="entry name" value="ABC_TM1"/>
    <property type="match status" value="1"/>
</dbReference>
<keyword evidence="10" id="KW-1185">Reference proteome</keyword>
<comment type="subcellular location">
    <subcellularLocation>
        <location evidence="1 7">Cell membrane</location>
        <topology evidence="1 7">Multi-pass membrane protein</topology>
    </subcellularLocation>
</comment>
<evidence type="ECO:0000256" key="7">
    <source>
        <dbReference type="RuleBase" id="RU363032"/>
    </source>
</evidence>
<keyword evidence="5 7" id="KW-1133">Transmembrane helix</keyword>
<feature type="transmembrane region" description="Helical" evidence="7">
    <location>
        <begin position="9"/>
        <end position="31"/>
    </location>
</feature>
<dbReference type="GO" id="GO:0005886">
    <property type="term" value="C:plasma membrane"/>
    <property type="evidence" value="ECO:0007669"/>
    <property type="project" value="UniProtKB-SubCell"/>
</dbReference>
<feature type="transmembrane region" description="Helical" evidence="7">
    <location>
        <begin position="246"/>
        <end position="267"/>
    </location>
</feature>
<evidence type="ECO:0000313" key="10">
    <source>
        <dbReference type="Proteomes" id="UP000264002"/>
    </source>
</evidence>
<sequence length="282" mass="32563">MLNRKTKYLLGQTTFHIVVILLGFLMLYPILWMVSNSFKTNAEIFGSSSLIPKSLSLENYIRGWKFNNTITFTTFFKNSFYYTILSTFGAVLASSLVAYGFARVPFRGRSFWYACMFLTMMIPYQVVMVPQFIIFHKIGWINSFKPLIVPQFAGLPFFIFLMVQFIRQIPYELDDSAKIDGCNRFMIFTKILFPLIKPAVITSTIFSFYWRWDDFLGPLLFLNKPKLFTVSLALRMFSDPQTSTDWSAIFAMGTLSLLPVLIIFLIFQKYIVQGLATTGLKG</sequence>
<dbReference type="Gene3D" id="1.10.3720.10">
    <property type="entry name" value="MetI-like"/>
    <property type="match status" value="1"/>
</dbReference>
<feature type="transmembrane region" description="Helical" evidence="7">
    <location>
        <begin position="80"/>
        <end position="99"/>
    </location>
</feature>